<sequence length="1117" mass="125232">MPHIILSLVFIFSCKRKNNDFLFSYVPHTHTHVDFENTILENDTINVLDFQYCYNGGGVGIGDFNNDNLPDIVFTGNQTSSKIYLNQGNLKFKDISASANFKTNAWINGVSIVDINGDQLDDIYLSVGGPDCLKKQCNNLLFVNTGIDDKGQITFKEQAKVYGLDDGHYSQQTLFFDYDLDGDLDAYIVHNGNTRRDKNIPIPQKYFPNYLQDILLERQSDPKTGQIVYKNVSNTMGILHKGFGLGVALVDFNNDQLPDIYVSNDFITNDLIYINKGKNASGQHLGFEEMHKTILAKQTYNAMGVDIADINNDLLPDIMVLDMLPKDYERQKKMLGSNNYDKFLLSLRNEYTPQYVHNTLQIHNGILNHKVLPASEISFASGVADTDWSWAPLIMDYDNDGNKDIYVTNGYVKDITDLDFINYSDQNNIFGSPQSRKEKLQKFVEQLPGIYLPNVIFQNKDGLHLDNMSQSWIPEKNTYSNGAAYADLDLDGDLDLIVNNINSPASILENHSDQKGQNFIRIQLKGAKFNPKGIGAKVTLWENQNAQFHYQSVVKGYLSSVEPIIHFGLKTNKVDSIQIVWPDGKINRYRTLAANQTITAEYANFQSEIKQKNSSPLFELNAQKLAFKHIENTFNDYLQQPLLTHQFNANGPCIANADLDNNLGDELFIGGSKGHPGQLFSENKEGSYVSIQQFDTKYEDTAVLFLDINNDGAKDLYIGSGGTDAMGDNAFLSDRIYFNTGNGDFSEATVLEKVATNTSCLAATDVNQDGFIDIFVGGGVHFGQYPLAAPSYLIVNQNGKLSESKKITFQDLGIVTDATWANIDNTKEKELIVAGQWMPIKIFSVQKEQVREVPIQWTTADGSPLQTSGWWNCIRTADIDNDGDLDIIAGNQGTNGFIKPSHQQPVYVYKKDHDHNGSIDPVLAQYFGNEGKSSLKPVHTRDDIMKQLVSLKKKYPSYDEFSKATFQELLSIEDLKNETLNAHVFESIYAENIGNQTFVVHALPKICQLSPINDILIEDINQDGYKDALFVGNDYSSEATYGRQDALIGIFLWGTEKGWIPEETRDSGFFVPKQSNHIISAIDRSGKKLVLAPQNNDSIRVFTVNSKPYKPGISQNL</sequence>
<dbReference type="PANTHER" id="PTHR16026">
    <property type="entry name" value="CARTILAGE ACIDIC PROTEIN 1"/>
    <property type="match status" value="1"/>
</dbReference>
<dbReference type="InterPro" id="IPR013517">
    <property type="entry name" value="FG-GAP"/>
</dbReference>
<dbReference type="PANTHER" id="PTHR16026:SF0">
    <property type="entry name" value="CARTILAGE ACIDIC PROTEIN 1"/>
    <property type="match status" value="1"/>
</dbReference>
<gene>
    <name evidence="3" type="ORF">SAMN04488508_108256</name>
</gene>
<dbReference type="SUPFAM" id="SSF69318">
    <property type="entry name" value="Integrin alpha N-terminal domain"/>
    <property type="match status" value="2"/>
</dbReference>
<evidence type="ECO:0000313" key="3">
    <source>
        <dbReference type="EMBL" id="SHJ41843.1"/>
    </source>
</evidence>
<dbReference type="STRING" id="570521.SAMN04488508_108256"/>
<dbReference type="InterPro" id="IPR027039">
    <property type="entry name" value="Crtac1"/>
</dbReference>
<evidence type="ECO:0000259" key="2">
    <source>
        <dbReference type="Pfam" id="PF07593"/>
    </source>
</evidence>
<reference evidence="4" key="1">
    <citation type="submission" date="2016-11" db="EMBL/GenBank/DDBJ databases">
        <authorList>
            <person name="Varghese N."/>
            <person name="Submissions S."/>
        </authorList>
    </citation>
    <scope>NUCLEOTIDE SEQUENCE [LARGE SCALE GENOMIC DNA]</scope>
    <source>
        <strain evidence="4">DSM 22623</strain>
    </source>
</reference>
<evidence type="ECO:0000313" key="4">
    <source>
        <dbReference type="Proteomes" id="UP000184432"/>
    </source>
</evidence>
<keyword evidence="1" id="KW-0732">Signal</keyword>
<dbReference type="Proteomes" id="UP000184432">
    <property type="component" value="Unassembled WGS sequence"/>
</dbReference>
<dbReference type="OrthoDB" id="9816120at2"/>
<name>A0A1M6J576_9FLAO</name>
<dbReference type="Gene3D" id="2.130.10.130">
    <property type="entry name" value="Integrin alpha, N-terminal"/>
    <property type="match status" value="3"/>
</dbReference>
<dbReference type="RefSeq" id="WP_073319473.1">
    <property type="nucleotide sequence ID" value="NZ_FQYP01000008.1"/>
</dbReference>
<evidence type="ECO:0000256" key="1">
    <source>
        <dbReference type="ARBA" id="ARBA00022729"/>
    </source>
</evidence>
<dbReference type="InterPro" id="IPR011519">
    <property type="entry name" value="UnbV_ASPIC"/>
</dbReference>
<dbReference type="EMBL" id="FQYP01000008">
    <property type="protein sequence ID" value="SHJ41843.1"/>
    <property type="molecule type" value="Genomic_DNA"/>
</dbReference>
<organism evidence="3 4">
    <name type="scientific">Aquimarina spongiae</name>
    <dbReference type="NCBI Taxonomy" id="570521"/>
    <lineage>
        <taxon>Bacteria</taxon>
        <taxon>Pseudomonadati</taxon>
        <taxon>Bacteroidota</taxon>
        <taxon>Flavobacteriia</taxon>
        <taxon>Flavobacteriales</taxon>
        <taxon>Flavobacteriaceae</taxon>
        <taxon>Aquimarina</taxon>
    </lineage>
</organism>
<feature type="domain" description="ASPIC/UnbV" evidence="2">
    <location>
        <begin position="533"/>
        <end position="599"/>
    </location>
</feature>
<dbReference type="InterPro" id="IPR028994">
    <property type="entry name" value="Integrin_alpha_N"/>
</dbReference>
<dbReference type="Pfam" id="PF13517">
    <property type="entry name" value="FG-GAP_3"/>
    <property type="match status" value="2"/>
</dbReference>
<keyword evidence="4" id="KW-1185">Reference proteome</keyword>
<proteinExistence type="predicted"/>
<dbReference type="Pfam" id="PF07593">
    <property type="entry name" value="UnbV_ASPIC"/>
    <property type="match status" value="1"/>
</dbReference>
<protein>
    <submittedName>
        <fullName evidence="3">Repeat domain-containing protein</fullName>
    </submittedName>
</protein>
<accession>A0A1M6J576</accession>
<dbReference type="AlphaFoldDB" id="A0A1M6J576"/>